<reference evidence="1 2" key="1">
    <citation type="journal article" date="2020" name="Fungal Divers.">
        <title>Resolving the Mortierellaceae phylogeny through synthesis of multi-gene phylogenetics and phylogenomics.</title>
        <authorList>
            <person name="Vandepol N."/>
            <person name="Liber J."/>
            <person name="Desiro A."/>
            <person name="Na H."/>
            <person name="Kennedy M."/>
            <person name="Barry K."/>
            <person name="Grigoriev I.V."/>
            <person name="Miller A.N."/>
            <person name="O'Donnell K."/>
            <person name="Stajich J.E."/>
            <person name="Bonito G."/>
        </authorList>
    </citation>
    <scope>NUCLEOTIDE SEQUENCE [LARGE SCALE GENOMIC DNA]</scope>
    <source>
        <strain evidence="1 2">AD045</strain>
    </source>
</reference>
<evidence type="ECO:0000313" key="1">
    <source>
        <dbReference type="EMBL" id="KAG0277015.1"/>
    </source>
</evidence>
<dbReference type="PANTHER" id="PTHR36124">
    <property type="match status" value="1"/>
</dbReference>
<proteinExistence type="predicted"/>
<dbReference type="Proteomes" id="UP001194696">
    <property type="component" value="Unassembled WGS sequence"/>
</dbReference>
<dbReference type="EMBL" id="JAAAIM010001615">
    <property type="protein sequence ID" value="KAG0277015.1"/>
    <property type="molecule type" value="Genomic_DNA"/>
</dbReference>
<sequence>AYDDQHTEYNPTNTIIADANIGLLLDKAPKFMHPFGREAIASLLTPRLRKAFGIPDPPAGLTTIMETALKARGLFVRYFMLPRRIPKVRTGLRANKDDKYVPAFHKYGVVHGDGYRIEDLGPEKFVGKCPISFHPSGITPAPRSSSSSQDL</sequence>
<protein>
    <submittedName>
        <fullName evidence="1">Uncharacterized protein</fullName>
    </submittedName>
</protein>
<dbReference type="InterPro" id="IPR046366">
    <property type="entry name" value="MPAB"/>
</dbReference>
<gene>
    <name evidence="1" type="ORF">BGZ96_003040</name>
</gene>
<organism evidence="1 2">
    <name type="scientific">Linnemannia gamsii</name>
    <dbReference type="NCBI Taxonomy" id="64522"/>
    <lineage>
        <taxon>Eukaryota</taxon>
        <taxon>Fungi</taxon>
        <taxon>Fungi incertae sedis</taxon>
        <taxon>Mucoromycota</taxon>
        <taxon>Mortierellomycotina</taxon>
        <taxon>Mortierellomycetes</taxon>
        <taxon>Mortierellales</taxon>
        <taxon>Mortierellaceae</taxon>
        <taxon>Linnemannia</taxon>
    </lineage>
</organism>
<comment type="caution">
    <text evidence="1">The sequence shown here is derived from an EMBL/GenBank/DDBJ whole genome shotgun (WGS) entry which is preliminary data.</text>
</comment>
<keyword evidence="2" id="KW-1185">Reference proteome</keyword>
<accession>A0ABQ7JJS2</accession>
<dbReference type="PANTHER" id="PTHR36124:SF1">
    <property type="entry name" value="ER-BOUND OXYGENASE MPAB_MPAB'_RUBBER OXYGENASE CATALYTIC DOMAIN-CONTAINING PROTEIN"/>
    <property type="match status" value="1"/>
</dbReference>
<evidence type="ECO:0000313" key="2">
    <source>
        <dbReference type="Proteomes" id="UP001194696"/>
    </source>
</evidence>
<feature type="non-terminal residue" evidence="1">
    <location>
        <position position="1"/>
    </location>
</feature>
<name>A0ABQ7JJS2_9FUNG</name>